<proteinExistence type="predicted"/>
<dbReference type="RefSeq" id="WP_194034655.1">
    <property type="nucleotide sequence ID" value="NZ_CP063657.1"/>
</dbReference>
<organism evidence="1 2">
    <name type="scientific">Novilysobacter avium</name>
    <dbReference type="NCBI Taxonomy" id="2781023"/>
    <lineage>
        <taxon>Bacteria</taxon>
        <taxon>Pseudomonadati</taxon>
        <taxon>Pseudomonadota</taxon>
        <taxon>Gammaproteobacteria</taxon>
        <taxon>Lysobacterales</taxon>
        <taxon>Lysobacteraceae</taxon>
        <taxon>Novilysobacter</taxon>
    </lineage>
</organism>
<name>A0A7S6ZVE1_9GAMM</name>
<sequence>MQITSMKTRILSIALLCAGCVQHPQLPHYIFHLPAGTEINISYDKNPSLHEHSRINENILYADKELISYLAEAEEAFSLTDEFRTRDGLHAFSAIVRMSSDADNPEGRCGAGYEDYLLLIGIDGKTATLVDHILLQSCLSDISLVSDSGDHPKHAVNLLPAPYIAEFKSTAPPDFNIVLHKVKVSDSNRIVIE</sequence>
<protein>
    <recommendedName>
        <fullName evidence="3">Lipoprotein</fullName>
    </recommendedName>
</protein>
<reference evidence="1 2" key="1">
    <citation type="submission" date="2020-10" db="EMBL/GenBank/DDBJ databases">
        <title>complete genome sequencing of Lysobacter sp. H23M41.</title>
        <authorList>
            <person name="Bae J.-W."/>
            <person name="Lee S.-Y."/>
        </authorList>
    </citation>
    <scope>NUCLEOTIDE SEQUENCE [LARGE SCALE GENOMIC DNA]</scope>
    <source>
        <strain evidence="1 2">H23M41</strain>
    </source>
</reference>
<dbReference type="Proteomes" id="UP000593932">
    <property type="component" value="Chromosome"/>
</dbReference>
<accession>A0A7S6ZVE1</accession>
<keyword evidence="2" id="KW-1185">Reference proteome</keyword>
<evidence type="ECO:0008006" key="3">
    <source>
        <dbReference type="Google" id="ProtNLM"/>
    </source>
</evidence>
<evidence type="ECO:0000313" key="1">
    <source>
        <dbReference type="EMBL" id="QOW22109.1"/>
    </source>
</evidence>
<gene>
    <name evidence="1" type="ORF">INQ42_00255</name>
</gene>
<evidence type="ECO:0000313" key="2">
    <source>
        <dbReference type="Proteomes" id="UP000593932"/>
    </source>
</evidence>
<dbReference type="EMBL" id="CP063657">
    <property type="protein sequence ID" value="QOW22109.1"/>
    <property type="molecule type" value="Genomic_DNA"/>
</dbReference>